<accession>A0A1J1I6E6</accession>
<dbReference type="EMBL" id="CVRI01000040">
    <property type="protein sequence ID" value="CRK95148.1"/>
    <property type="molecule type" value="Genomic_DNA"/>
</dbReference>
<dbReference type="AlphaFoldDB" id="A0A1J1I6E6"/>
<gene>
    <name evidence="1" type="ORF">CLUMA_CG008625</name>
</gene>
<sequence>MATKLYVVDKLPNPFRGAIYSKNKAHFYSAIAIQIPYPNLSKVKIFYECENDTLTVKRMNI</sequence>
<evidence type="ECO:0000313" key="2">
    <source>
        <dbReference type="Proteomes" id="UP000183832"/>
    </source>
</evidence>
<proteinExistence type="predicted"/>
<keyword evidence="2" id="KW-1185">Reference proteome</keyword>
<name>A0A1J1I6E6_9DIPT</name>
<reference evidence="1 2" key="1">
    <citation type="submission" date="2015-04" db="EMBL/GenBank/DDBJ databases">
        <authorList>
            <person name="Syromyatnikov M.Y."/>
            <person name="Popov V.N."/>
        </authorList>
    </citation>
    <scope>NUCLEOTIDE SEQUENCE [LARGE SCALE GENOMIC DNA]</scope>
</reference>
<organism evidence="1 2">
    <name type="scientific">Clunio marinus</name>
    <dbReference type="NCBI Taxonomy" id="568069"/>
    <lineage>
        <taxon>Eukaryota</taxon>
        <taxon>Metazoa</taxon>
        <taxon>Ecdysozoa</taxon>
        <taxon>Arthropoda</taxon>
        <taxon>Hexapoda</taxon>
        <taxon>Insecta</taxon>
        <taxon>Pterygota</taxon>
        <taxon>Neoptera</taxon>
        <taxon>Endopterygota</taxon>
        <taxon>Diptera</taxon>
        <taxon>Nematocera</taxon>
        <taxon>Chironomoidea</taxon>
        <taxon>Chironomidae</taxon>
        <taxon>Clunio</taxon>
    </lineage>
</organism>
<evidence type="ECO:0000313" key="1">
    <source>
        <dbReference type="EMBL" id="CRK95148.1"/>
    </source>
</evidence>
<dbReference type="Proteomes" id="UP000183832">
    <property type="component" value="Unassembled WGS sequence"/>
</dbReference>
<protein>
    <submittedName>
        <fullName evidence="1">CLUMA_CG008625, isoform A</fullName>
    </submittedName>
</protein>